<comment type="caution">
    <text evidence="6">The sequence shown here is derived from an EMBL/GenBank/DDBJ whole genome shotgun (WGS) entry which is preliminary data.</text>
</comment>
<organism evidence="6 7">
    <name type="scientific">Roseivirga spongicola</name>
    <dbReference type="NCBI Taxonomy" id="333140"/>
    <lineage>
        <taxon>Bacteria</taxon>
        <taxon>Pseudomonadati</taxon>
        <taxon>Bacteroidota</taxon>
        <taxon>Cytophagia</taxon>
        <taxon>Cytophagales</taxon>
        <taxon>Roseivirgaceae</taxon>
        <taxon>Roseivirga</taxon>
    </lineage>
</organism>
<dbReference type="SMART" id="SM00850">
    <property type="entry name" value="LytTR"/>
    <property type="match status" value="1"/>
</dbReference>
<dbReference type="PROSITE" id="PS50005">
    <property type="entry name" value="TPR"/>
    <property type="match status" value="1"/>
</dbReference>
<dbReference type="GO" id="GO:0000156">
    <property type="term" value="F:phosphorelay response regulator activity"/>
    <property type="evidence" value="ECO:0007669"/>
    <property type="project" value="InterPro"/>
</dbReference>
<gene>
    <name evidence="6" type="ORF">AWW68_06660</name>
</gene>
<protein>
    <recommendedName>
        <fullName evidence="5">HTH LytTR-type domain-containing protein</fullName>
    </recommendedName>
</protein>
<feature type="signal peptide" evidence="4">
    <location>
        <begin position="1"/>
        <end position="23"/>
    </location>
</feature>
<dbReference type="InterPro" id="IPR046947">
    <property type="entry name" value="LytR-like"/>
</dbReference>
<dbReference type="Proteomes" id="UP000075606">
    <property type="component" value="Unassembled WGS sequence"/>
</dbReference>
<dbReference type="EMBL" id="LRPC01000001">
    <property type="protein sequence ID" value="KYG78444.1"/>
    <property type="molecule type" value="Genomic_DNA"/>
</dbReference>
<accession>A0A150XIB5</accession>
<dbReference type="PANTHER" id="PTHR37299:SF1">
    <property type="entry name" value="STAGE 0 SPORULATION PROTEIN A HOMOLOG"/>
    <property type="match status" value="1"/>
</dbReference>
<keyword evidence="1" id="KW-0802">TPR repeat</keyword>
<dbReference type="Gene3D" id="1.25.40.10">
    <property type="entry name" value="Tetratricopeptide repeat domain"/>
    <property type="match status" value="2"/>
</dbReference>
<dbReference type="InterPro" id="IPR011990">
    <property type="entry name" value="TPR-like_helical_dom_sf"/>
</dbReference>
<dbReference type="InterPro" id="IPR019734">
    <property type="entry name" value="TPR_rpt"/>
</dbReference>
<dbReference type="SMART" id="SM00028">
    <property type="entry name" value="TPR"/>
    <property type="match status" value="4"/>
</dbReference>
<feature type="transmembrane region" description="Helical" evidence="3">
    <location>
        <begin position="432"/>
        <end position="454"/>
    </location>
</feature>
<keyword evidence="3" id="KW-0812">Transmembrane</keyword>
<feature type="domain" description="HTH LytTR-type" evidence="5">
    <location>
        <begin position="530"/>
        <end position="589"/>
    </location>
</feature>
<dbReference type="Pfam" id="PF13424">
    <property type="entry name" value="TPR_12"/>
    <property type="match status" value="1"/>
</dbReference>
<evidence type="ECO:0000256" key="4">
    <source>
        <dbReference type="SAM" id="SignalP"/>
    </source>
</evidence>
<keyword evidence="4" id="KW-0732">Signal</keyword>
<evidence type="ECO:0000313" key="7">
    <source>
        <dbReference type="Proteomes" id="UP000075606"/>
    </source>
</evidence>
<dbReference type="SUPFAM" id="SSF48452">
    <property type="entry name" value="TPR-like"/>
    <property type="match status" value="2"/>
</dbReference>
<evidence type="ECO:0000256" key="1">
    <source>
        <dbReference type="PROSITE-ProRule" id="PRU00339"/>
    </source>
</evidence>
<evidence type="ECO:0000313" key="6">
    <source>
        <dbReference type="EMBL" id="KYG78444.1"/>
    </source>
</evidence>
<dbReference type="Gene3D" id="2.40.50.1020">
    <property type="entry name" value="LytTr DNA-binding domain"/>
    <property type="match status" value="1"/>
</dbReference>
<evidence type="ECO:0000256" key="2">
    <source>
        <dbReference type="SAM" id="Coils"/>
    </source>
</evidence>
<keyword evidence="3" id="KW-1133">Transmembrane helix</keyword>
<dbReference type="AlphaFoldDB" id="A0A150XIB5"/>
<keyword evidence="3" id="KW-0472">Membrane</keyword>
<evidence type="ECO:0000256" key="3">
    <source>
        <dbReference type="SAM" id="Phobius"/>
    </source>
</evidence>
<keyword evidence="7" id="KW-1185">Reference proteome</keyword>
<feature type="chain" id="PRO_5007574735" description="HTH LytTR-type domain-containing protein" evidence="4">
    <location>
        <begin position="24"/>
        <end position="590"/>
    </location>
</feature>
<name>A0A150XIB5_9BACT</name>
<proteinExistence type="predicted"/>
<dbReference type="OrthoDB" id="9760839at2"/>
<feature type="coiled-coil region" evidence="2">
    <location>
        <begin position="454"/>
        <end position="481"/>
    </location>
</feature>
<dbReference type="RefSeq" id="WP_068218231.1">
    <property type="nucleotide sequence ID" value="NZ_CP139724.1"/>
</dbReference>
<keyword evidence="2" id="KW-0175">Coiled coil</keyword>
<dbReference type="GO" id="GO:0003677">
    <property type="term" value="F:DNA binding"/>
    <property type="evidence" value="ECO:0007669"/>
    <property type="project" value="InterPro"/>
</dbReference>
<sequence>MRALITSVAFYLGLSIFTSTLLAQSDFSELKADIINAETEAKRIEAIINIGTVYNRTQTDSIDQYIQELTSSNFENEELAQAGKQFLDALIQYHQGNLQVAVEQLEFARRYFNKENYKDIHLKVLNFLGIAYMRTNQVEMAIEVQNESIELCGDDPKYSAAKRSAYGNQANAYRRIGEYARAIYNLEKTLALAESDSVGIHGMSYLGLGQMLTSLNLYDRALDAYDNIDVENFPSKSVQGAIYSGKAQAFHALEELDSAYLYWNKAYEVSSTSRNWQQTLRPQLEMALISINRGTKEAAAMHIEIADDISSNYKYPPPAFVDLFITKIKYNVLIGELKKAKAIAAEFELFINDNSIAHLSKDGFRIVSELYEKLGDPQKALKYEKIHSNLDANPTKISSNARIAEQRSKLALLEKDEQIEQESAEKSFYQELTFQIIAITIVLIVVSIILYRYYRREKSENVIKDQELKDLKKKLNELSKKSARPEVVEHITLKSKALIKLKDLNYVSSDGPYLEFHLSTKENPEIDRNSLKNVLAELPARKFIQVHRSHIVNLDAVKSIYSNKVVLINGEELNVSRSYKDKLDLLLNNN</sequence>
<dbReference type="PROSITE" id="PS50930">
    <property type="entry name" value="HTH_LYTTR"/>
    <property type="match status" value="1"/>
</dbReference>
<dbReference type="STRING" id="333140.AWW68_06660"/>
<dbReference type="InterPro" id="IPR007492">
    <property type="entry name" value="LytTR_DNA-bd_dom"/>
</dbReference>
<evidence type="ECO:0000259" key="5">
    <source>
        <dbReference type="PROSITE" id="PS50930"/>
    </source>
</evidence>
<dbReference type="PANTHER" id="PTHR37299">
    <property type="entry name" value="TRANSCRIPTIONAL REGULATOR-RELATED"/>
    <property type="match status" value="1"/>
</dbReference>
<dbReference type="Pfam" id="PF04397">
    <property type="entry name" value="LytTR"/>
    <property type="match status" value="1"/>
</dbReference>
<feature type="repeat" description="TPR" evidence="1">
    <location>
        <begin position="163"/>
        <end position="196"/>
    </location>
</feature>
<reference evidence="6 7" key="1">
    <citation type="submission" date="2016-01" db="EMBL/GenBank/DDBJ databases">
        <title>Genome sequencing of Roseivirga spongicola UST030701-084.</title>
        <authorList>
            <person name="Selvaratnam C."/>
            <person name="Thevarajoo S."/>
            <person name="Goh K.M."/>
            <person name="Ee R."/>
            <person name="Chan K.-G."/>
            <person name="Chong C.S."/>
        </authorList>
    </citation>
    <scope>NUCLEOTIDE SEQUENCE [LARGE SCALE GENOMIC DNA]</scope>
    <source>
        <strain evidence="6 7">UST030701-084</strain>
    </source>
</reference>